<keyword evidence="5" id="KW-0677">Repeat</keyword>
<feature type="region of interest" description="Disordered" evidence="9">
    <location>
        <begin position="1136"/>
        <end position="1163"/>
    </location>
</feature>
<feature type="domain" description="Haemolysin-type calcium binding-related" evidence="10">
    <location>
        <begin position="1064"/>
        <end position="1105"/>
    </location>
</feature>
<keyword evidence="3" id="KW-0964">Secreted</keyword>
<evidence type="ECO:0000313" key="11">
    <source>
        <dbReference type="EMBL" id="MDD0991792.1"/>
    </source>
</evidence>
<dbReference type="InterPro" id="IPR018511">
    <property type="entry name" value="Hemolysin-typ_Ca-bd_CS"/>
</dbReference>
<dbReference type="InterPro" id="IPR010566">
    <property type="entry name" value="Haemolys_ca-bd"/>
</dbReference>
<feature type="domain" description="Haemolysin-type calcium binding-related" evidence="10">
    <location>
        <begin position="434"/>
        <end position="475"/>
    </location>
</feature>
<sequence>MTVTNYFLNDGHSGYLLEQIRFADGTVWSVEHVKAMVGTATDGNDQLYGYAGADVLSGDAGNDGLYGAQGNDVLTGGLGNDRLEGGSGSDVYCFNLGDGQDVVVENSLSAGDVDVLRFGPGINPGDITVSSVGDGLVLKHVNGTDQITFLSWFAENSPRYQVERIEFADGTLWTGAQLSSALLNPVGSEGDDLLTAVSTSIGQVLNGAGGNDTLTGSRGADTLEGGRGDDRLNGGQGADRYVFNLGDGQDVISDDNGYSSNSDVLAFGVGIAAADIVTSRSGTSLVLNHANGLDRVTILNWFYDTSGRYQLERIEFADGTVWTSAQVTAPLLIQEGGEGDDVITGLSATFNQVLKGNGGSDTLTAGNGNDHLEGGRGNDRLTGGQGSDRYVFNLGDGQDIISDDNGYGSGTDVLIFGAGIAVADIIASRSGTSLVLSHANGQDQVTILNWFYEASDRYKLERFEFADGSVLNGAQITAPLMTIVGSDADDILVGAASGNQSLFGLAGNDTLTAGSSSDRLEGGAGNDVLNAGAGDDVLIGGSGDDRLNGGQGSDRYQFNLGDGQDIISDDNGYGSGVDVLTFGAGISAADISVSRSGTSLVLSHANGQDSVTLLNWFYDTSDRYTLERIEFADGTLWTSGQLTAPFLTQNGSEGDDVITGLTAAFSQTLNGNGGNDTLTGGNGNDRLDGGRGNDQLNGGQGSDRYVFNLGDGQDVISDNNGYGSGTDVLAFGVGIVAADITASRSGTSLVLSHANGLDRVTVLNWFYDTSDRYQLERIEFADGTLWTSAQVTAPLLVHSGGEGDDVITGLTAAFSQTLNGNGGNDTLTGGNGNDRLEGGRGNDRLNGGQGSDRYVFNLGDGQDVISDNNGYGSGTDVLAFGAGIAAADMIASRSGTSLVLSHVNGQEQVTILDWFYEAGDRYKLEKFEFADGTVLTGAQITAPLMAVLGTEGDDTLVGANSGNQMLSGLGGNDTISAGSGNDLLEGVAGNDVLNAGNGDDVLVGGAGNDRLNGGQGSDRYVFNLGDGDDVISDDNGYGSGIDVLAFGAGIVAADITASRSGTSLVLSHANGLDRVTVLNWFYDTSDRYQLERIEFADGTLWTSAQVTAPLLVHSGGEGDDVITGLTAAFSQTLNGNGGNDTLTGGNGNDRLEGGRGNDRLNGGQGSDRYVFNLGDGQDVISDNNGYGSGTDVLAFGAGIAAVDMIASRSGTSLVLSHVNGQEQVTILDWFYEAGDRYKLEKFEFADGTVLTGAQITAPLMAVLGTEGDDTLVGANSGNQMLSGLGGNDTISAGSGNDLLEGGAGNDVLNAGNGDDVLVGGAGNDRLNGGQGSDRYVFNLGDGDDVISDDNGYGSGTDVLAFGAGIVAADITASRSGTSLVLSHANGLDRVTVLNWFYDTSDRYQLERIEFADGTLWTSGQLTAPFLTLNGSEGDDVITGLTAAFSQTLNGNGGNDTLTGG</sequence>
<dbReference type="InterPro" id="IPR050557">
    <property type="entry name" value="RTX_toxin/Mannuronan_C5-epim"/>
</dbReference>
<keyword evidence="6" id="KW-0106">Calcium</keyword>
<name>A0ABT5NUE9_9PSED</name>
<protein>
    <recommendedName>
        <fullName evidence="10">Haemolysin-type calcium binding-related domain-containing protein</fullName>
    </recommendedName>
</protein>
<comment type="caution">
    <text evidence="11">The sequence shown here is derived from an EMBL/GenBank/DDBJ whole genome shotgun (WGS) entry which is preliminary data.</text>
</comment>
<evidence type="ECO:0000259" key="10">
    <source>
        <dbReference type="Pfam" id="PF06594"/>
    </source>
</evidence>
<evidence type="ECO:0000256" key="3">
    <source>
        <dbReference type="ARBA" id="ARBA00022525"/>
    </source>
</evidence>
<feature type="region of interest" description="Disordered" evidence="9">
    <location>
        <begin position="213"/>
        <end position="235"/>
    </location>
</feature>
<dbReference type="Pfam" id="PF00353">
    <property type="entry name" value="HemolysinCabind"/>
    <property type="match status" value="12"/>
</dbReference>
<evidence type="ECO:0000256" key="7">
    <source>
        <dbReference type="ARBA" id="ARBA00023026"/>
    </source>
</evidence>
<feature type="domain" description="Haemolysin-type calcium binding-related" evidence="10">
    <location>
        <begin position="600"/>
        <end position="639"/>
    </location>
</feature>
<feature type="domain" description="Haemolysin-type calcium binding-related" evidence="10">
    <location>
        <begin position="749"/>
        <end position="790"/>
    </location>
</feature>
<feature type="domain" description="Haemolysin-type calcium binding-related" evidence="10">
    <location>
        <begin position="2"/>
        <end position="30"/>
    </location>
</feature>
<feature type="domain" description="Haemolysin-type calcium binding-related" evidence="10">
    <location>
        <begin position="136"/>
        <end position="177"/>
    </location>
</feature>
<accession>A0ABT5NUE9</accession>
<keyword evidence="8" id="KW-0472">Membrane</keyword>
<evidence type="ECO:0000256" key="5">
    <source>
        <dbReference type="ARBA" id="ARBA00022737"/>
    </source>
</evidence>
<dbReference type="InterPro" id="IPR003995">
    <property type="entry name" value="RTX_toxin_determinant-A"/>
</dbReference>
<evidence type="ECO:0000256" key="8">
    <source>
        <dbReference type="ARBA" id="ARBA00023136"/>
    </source>
</evidence>
<dbReference type="Gene3D" id="2.150.10.10">
    <property type="entry name" value="Serralysin-like metalloprotease, C-terminal"/>
    <property type="match status" value="7"/>
</dbReference>
<feature type="region of interest" description="Disordered" evidence="9">
    <location>
        <begin position="672"/>
        <end position="700"/>
    </location>
</feature>
<organism evidence="11 12">
    <name type="scientific">Pseudomonas fontis</name>
    <dbReference type="NCBI Taxonomy" id="2942633"/>
    <lineage>
        <taxon>Bacteria</taxon>
        <taxon>Pseudomonadati</taxon>
        <taxon>Pseudomonadota</taxon>
        <taxon>Gammaproteobacteria</taxon>
        <taxon>Pseudomonadales</taxon>
        <taxon>Pseudomonadaceae</taxon>
        <taxon>Pseudomonas</taxon>
    </lineage>
</organism>
<evidence type="ECO:0000256" key="6">
    <source>
        <dbReference type="ARBA" id="ARBA00022837"/>
    </source>
</evidence>
<evidence type="ECO:0000256" key="1">
    <source>
        <dbReference type="ARBA" id="ARBA00004370"/>
    </source>
</evidence>
<feature type="compositionally biased region" description="Basic and acidic residues" evidence="9">
    <location>
        <begin position="1149"/>
        <end position="1158"/>
    </location>
</feature>
<dbReference type="InterPro" id="IPR001343">
    <property type="entry name" value="Hemolysn_Ca-bd"/>
</dbReference>
<feature type="domain" description="Haemolysin-type calcium binding-related" evidence="10">
    <location>
        <begin position="285"/>
        <end position="326"/>
    </location>
</feature>
<evidence type="ECO:0000313" key="12">
    <source>
        <dbReference type="Proteomes" id="UP001148203"/>
    </source>
</evidence>
<dbReference type="PRINTS" id="PR01488">
    <property type="entry name" value="RTXTOXINA"/>
</dbReference>
<dbReference type="Pfam" id="PF06594">
    <property type="entry name" value="HCBP_related"/>
    <property type="match status" value="10"/>
</dbReference>
<dbReference type="PANTHER" id="PTHR38340:SF1">
    <property type="entry name" value="S-LAYER PROTEIN"/>
    <property type="match status" value="1"/>
</dbReference>
<gene>
    <name evidence="11" type="ORF">M5G11_14710</name>
</gene>
<dbReference type="PANTHER" id="PTHR38340">
    <property type="entry name" value="S-LAYER PROTEIN"/>
    <property type="match status" value="1"/>
</dbReference>
<proteinExistence type="predicted"/>
<keyword evidence="4" id="KW-0800">Toxin</keyword>
<dbReference type="PRINTS" id="PR00313">
    <property type="entry name" value="CABNDNGRPT"/>
</dbReference>
<dbReference type="Proteomes" id="UP001148203">
    <property type="component" value="Unassembled WGS sequence"/>
</dbReference>
<feature type="non-terminal residue" evidence="11">
    <location>
        <position position="1460"/>
    </location>
</feature>
<evidence type="ECO:0000256" key="4">
    <source>
        <dbReference type="ARBA" id="ARBA00022656"/>
    </source>
</evidence>
<comment type="subcellular location">
    <subcellularLocation>
        <location evidence="1">Membrane</location>
    </subcellularLocation>
    <subcellularLocation>
        <location evidence="2">Secreted</location>
    </subcellularLocation>
</comment>
<keyword evidence="12" id="KW-1185">Reference proteome</keyword>
<dbReference type="PROSITE" id="PS00330">
    <property type="entry name" value="HEMOLYSIN_CALCIUM"/>
    <property type="match status" value="18"/>
</dbReference>
<dbReference type="InterPro" id="IPR011049">
    <property type="entry name" value="Serralysin-like_metalloprot_C"/>
</dbReference>
<feature type="region of interest" description="Disordered" evidence="9">
    <location>
        <begin position="821"/>
        <end position="848"/>
    </location>
</feature>
<feature type="domain" description="Haemolysin-type calcium binding-related" evidence="10">
    <location>
        <begin position="898"/>
        <end position="939"/>
    </location>
</feature>
<dbReference type="EMBL" id="JAMDGY010000037">
    <property type="protein sequence ID" value="MDD0991792.1"/>
    <property type="molecule type" value="Genomic_DNA"/>
</dbReference>
<reference evidence="11 12" key="1">
    <citation type="submission" date="2022-05" db="EMBL/GenBank/DDBJ databases">
        <title>Novel Pseudomonas spp. Isolated from a Rainbow Trout Aquaculture Facility.</title>
        <authorList>
            <person name="Testerman T."/>
            <person name="Graf J."/>
        </authorList>
    </citation>
    <scope>NUCLEOTIDE SEQUENCE [LARGE SCALE GENOMIC DNA]</scope>
    <source>
        <strain evidence="11 12">ID681</strain>
    </source>
</reference>
<feature type="domain" description="Haemolysin-type calcium binding-related" evidence="10">
    <location>
        <begin position="1379"/>
        <end position="1418"/>
    </location>
</feature>
<evidence type="ECO:0000256" key="9">
    <source>
        <dbReference type="SAM" id="MobiDB-lite"/>
    </source>
</evidence>
<feature type="domain" description="Haemolysin-type calcium binding-related" evidence="10">
    <location>
        <begin position="1213"/>
        <end position="1254"/>
    </location>
</feature>
<dbReference type="SUPFAM" id="SSF51120">
    <property type="entry name" value="beta-Roll"/>
    <property type="match status" value="9"/>
</dbReference>
<feature type="compositionally biased region" description="Basic and acidic residues" evidence="9">
    <location>
        <begin position="834"/>
        <end position="843"/>
    </location>
</feature>
<keyword evidence="7" id="KW-0843">Virulence</keyword>
<evidence type="ECO:0000256" key="2">
    <source>
        <dbReference type="ARBA" id="ARBA00004613"/>
    </source>
</evidence>